<evidence type="ECO:0000313" key="5">
    <source>
        <dbReference type="EMBL" id="PRD70367.1"/>
    </source>
</evidence>
<dbReference type="PANTHER" id="PTHR33620:SF1">
    <property type="entry name" value="UREASE ACCESSORY PROTEIN F"/>
    <property type="match status" value="1"/>
</dbReference>
<evidence type="ECO:0000313" key="6">
    <source>
        <dbReference type="Proteomes" id="UP000238326"/>
    </source>
</evidence>
<dbReference type="Gene3D" id="1.10.4190.10">
    <property type="entry name" value="Urease accessory protein UreF"/>
    <property type="match status" value="1"/>
</dbReference>
<dbReference type="OrthoDB" id="9798772at2"/>
<proteinExistence type="inferred from homology"/>
<dbReference type="Pfam" id="PF01730">
    <property type="entry name" value="UreF"/>
    <property type="match status" value="1"/>
</dbReference>
<accession>A0A2S9KIX6</accession>
<keyword evidence="2 3" id="KW-0143">Chaperone</keyword>
<dbReference type="EMBL" id="PVLR01000005">
    <property type="protein sequence ID" value="PRD70367.1"/>
    <property type="molecule type" value="Genomic_DNA"/>
</dbReference>
<dbReference type="Proteomes" id="UP000238326">
    <property type="component" value="Unassembled WGS sequence"/>
</dbReference>
<keyword evidence="1 3" id="KW-0996">Nickel insertion</keyword>
<organism evidence="5 6">
    <name type="scientific">Malikia spinosa</name>
    <dbReference type="NCBI Taxonomy" id="86180"/>
    <lineage>
        <taxon>Bacteria</taxon>
        <taxon>Pseudomonadati</taxon>
        <taxon>Pseudomonadota</taxon>
        <taxon>Betaproteobacteria</taxon>
        <taxon>Burkholderiales</taxon>
        <taxon>Comamonadaceae</taxon>
        <taxon>Malikia</taxon>
    </lineage>
</organism>
<keyword evidence="6" id="KW-1185">Reference proteome</keyword>
<comment type="similarity">
    <text evidence="3">Belongs to the UreF family.</text>
</comment>
<comment type="subcellular location">
    <subcellularLocation>
        <location evidence="3">Cytoplasm</location>
    </subcellularLocation>
</comment>
<sequence length="259" mass="28406">MTIPMTAMGTEMKPPLDRPAAPLAGEVAAPVLADALLPLMWLASPALPVGGFSYSEGLEPAVEAGRVRDEASAADWLADQLQLGPARAELGLIAQAVEAWRQQDWPTLLRLDQWVRSTRETAELRLQSEQMGRSLIEWLKSLQRPDFSPQQLPPALQAPTYPLAYALALAVQLPPGQPPAHGLYAYAFGWAENMVQAAIKSVPLGQSAGQRILQRLCAEIPAAITRALRQREDERQAFSPMLAILSARHETQYSRLFRS</sequence>
<dbReference type="GO" id="GO:0016151">
    <property type="term" value="F:nickel cation binding"/>
    <property type="evidence" value="ECO:0007669"/>
    <property type="project" value="UniProtKB-UniRule"/>
</dbReference>
<evidence type="ECO:0000256" key="1">
    <source>
        <dbReference type="ARBA" id="ARBA00022988"/>
    </source>
</evidence>
<evidence type="ECO:0000256" key="3">
    <source>
        <dbReference type="HAMAP-Rule" id="MF_01385"/>
    </source>
</evidence>
<dbReference type="PANTHER" id="PTHR33620">
    <property type="entry name" value="UREASE ACCESSORY PROTEIN F"/>
    <property type="match status" value="1"/>
</dbReference>
<gene>
    <name evidence="3" type="primary">ureF</name>
    <name evidence="5" type="ORF">C6P61_01490</name>
    <name evidence="4" type="ORF">F5985_16310</name>
</gene>
<dbReference type="InterPro" id="IPR002639">
    <property type="entry name" value="UreF"/>
</dbReference>
<comment type="function">
    <text evidence="3">Required for maturation of urease via the functional incorporation of the urease nickel metallocenter.</text>
</comment>
<dbReference type="GO" id="GO:0005737">
    <property type="term" value="C:cytoplasm"/>
    <property type="evidence" value="ECO:0007669"/>
    <property type="project" value="UniProtKB-SubCell"/>
</dbReference>
<evidence type="ECO:0000256" key="2">
    <source>
        <dbReference type="ARBA" id="ARBA00023186"/>
    </source>
</evidence>
<comment type="subunit">
    <text evidence="3">UreD, UreF and UreG form a complex that acts as a GTP-hydrolysis-dependent molecular chaperone, activating the urease apoprotein by helping to assemble the nickel containing metallocenter of UreC. The UreE protein probably delivers the nickel.</text>
</comment>
<dbReference type="AlphaFoldDB" id="A0A2S9KIX6"/>
<dbReference type="HAMAP" id="MF_01385">
    <property type="entry name" value="UreF"/>
    <property type="match status" value="1"/>
</dbReference>
<dbReference type="EMBL" id="VYSB01000024">
    <property type="protein sequence ID" value="MYZ53647.1"/>
    <property type="molecule type" value="Genomic_DNA"/>
</dbReference>
<protein>
    <recommendedName>
        <fullName evidence="3">Urease accessory protein UreF</fullName>
    </recommendedName>
</protein>
<name>A0A2S9KIX6_9BURK</name>
<dbReference type="Proteomes" id="UP000481947">
    <property type="component" value="Unassembled WGS sequence"/>
</dbReference>
<dbReference type="PIRSF" id="PIRSF009467">
    <property type="entry name" value="Ureas_acces_UreF"/>
    <property type="match status" value="1"/>
</dbReference>
<reference evidence="5 6" key="1">
    <citation type="submission" date="2018-03" db="EMBL/GenBank/DDBJ databases">
        <title>Comparative genomics illustrates the genes involved in a hyperalkaliphilic mechanisms of Serpentinomonas isolated from highly-alkaline calcium-rich serpentinized springs.</title>
        <authorList>
            <person name="Suzuki S."/>
            <person name="Ishii S."/>
            <person name="Walworth N."/>
            <person name="Bird L."/>
            <person name="Kuenen J.G."/>
            <person name="Nealson K.H."/>
        </authorList>
    </citation>
    <scope>NUCLEOTIDE SEQUENCE [LARGE SCALE GENOMIC DNA]</scope>
    <source>
        <strain evidence="5 6">83</strain>
    </source>
</reference>
<dbReference type="InterPro" id="IPR038277">
    <property type="entry name" value="UreF_sf"/>
</dbReference>
<evidence type="ECO:0000313" key="4">
    <source>
        <dbReference type="EMBL" id="MYZ53647.1"/>
    </source>
</evidence>
<reference evidence="4 7" key="2">
    <citation type="submission" date="2019-09" db="EMBL/GenBank/DDBJ databases">
        <title>Identification of Malikia spinosa a prominent benzene-, toluene-, and ethylbenzene-degrading bacterium: enrichment, isolation and whole genome sequencing.</title>
        <authorList>
            <person name="Tancsics A."/>
            <person name="Revesz F."/>
            <person name="Kriszt B."/>
        </authorList>
    </citation>
    <scope>NUCLEOTIDE SEQUENCE [LARGE SCALE GENOMIC DNA]</scope>
    <source>
        <strain evidence="4 7">AB6</strain>
    </source>
</reference>
<keyword evidence="3" id="KW-0963">Cytoplasm</keyword>
<comment type="caution">
    <text evidence="5">The sequence shown here is derived from an EMBL/GenBank/DDBJ whole genome shotgun (WGS) entry which is preliminary data.</text>
</comment>
<evidence type="ECO:0000313" key="7">
    <source>
        <dbReference type="Proteomes" id="UP000481947"/>
    </source>
</evidence>